<dbReference type="GO" id="GO:0008033">
    <property type="term" value="P:tRNA processing"/>
    <property type="evidence" value="ECO:0007669"/>
    <property type="project" value="UniProtKB-KW"/>
</dbReference>
<evidence type="ECO:0000256" key="14">
    <source>
        <dbReference type="ARBA" id="ARBA00042883"/>
    </source>
</evidence>
<evidence type="ECO:0000256" key="2">
    <source>
        <dbReference type="ARBA" id="ARBA00022552"/>
    </source>
</evidence>
<comment type="catalytic activity">
    <reaction evidence="6">
        <text>uridine(746) in 23S rRNA = pseudouridine(746) in 23S rRNA</text>
        <dbReference type="Rhea" id="RHEA:42548"/>
        <dbReference type="Rhea" id="RHEA-COMP:10109"/>
        <dbReference type="Rhea" id="RHEA-COMP:10110"/>
        <dbReference type="ChEBI" id="CHEBI:65314"/>
        <dbReference type="ChEBI" id="CHEBI:65315"/>
        <dbReference type="EC" id="5.4.99.29"/>
    </reaction>
</comment>
<dbReference type="SUPFAM" id="SSF55120">
    <property type="entry name" value="Pseudouridine synthase"/>
    <property type="match status" value="1"/>
</dbReference>
<dbReference type="AlphaFoldDB" id="A0A554X1W3"/>
<feature type="domain" description="Pseudouridine synthase RsuA/RluA-like" evidence="16">
    <location>
        <begin position="15"/>
        <end position="170"/>
    </location>
</feature>
<name>A0A554X1W3_9BURK</name>
<dbReference type="Gene3D" id="3.30.2350.10">
    <property type="entry name" value="Pseudouridine synthase"/>
    <property type="match status" value="1"/>
</dbReference>
<evidence type="ECO:0000256" key="5">
    <source>
        <dbReference type="ARBA" id="ARBA00036184"/>
    </source>
</evidence>
<dbReference type="PANTHER" id="PTHR21600">
    <property type="entry name" value="MITOCHONDRIAL RNA PSEUDOURIDINE SYNTHASE"/>
    <property type="match status" value="1"/>
</dbReference>
<dbReference type="RefSeq" id="WP_043702044.1">
    <property type="nucleotide sequence ID" value="NZ_CP083911.1"/>
</dbReference>
<evidence type="ECO:0000313" key="18">
    <source>
        <dbReference type="Proteomes" id="UP000317763"/>
    </source>
</evidence>
<comment type="catalytic activity">
    <reaction evidence="5">
        <text>uridine(32) in tRNA = pseudouridine(32) in tRNA</text>
        <dbReference type="Rhea" id="RHEA:42544"/>
        <dbReference type="Rhea" id="RHEA-COMP:10107"/>
        <dbReference type="Rhea" id="RHEA-COMP:10108"/>
        <dbReference type="ChEBI" id="CHEBI:65314"/>
        <dbReference type="ChEBI" id="CHEBI:65315"/>
        <dbReference type="EC" id="5.4.99.28"/>
    </reaction>
</comment>
<comment type="caution">
    <text evidence="17">The sequence shown here is derived from an EMBL/GenBank/DDBJ whole genome shotgun (WGS) entry which is preliminary data.</text>
</comment>
<evidence type="ECO:0000256" key="9">
    <source>
        <dbReference type="ARBA" id="ARBA00038945"/>
    </source>
</evidence>
<keyword evidence="3" id="KW-0819">tRNA processing</keyword>
<evidence type="ECO:0000256" key="4">
    <source>
        <dbReference type="ARBA" id="ARBA00023235"/>
    </source>
</evidence>
<evidence type="ECO:0000256" key="8">
    <source>
        <dbReference type="ARBA" id="ARBA00038944"/>
    </source>
</evidence>
<comment type="function">
    <text evidence="7">Dual specificity enzyme that catalyzes the synthesis of pseudouridine from uracil-746 in 23S ribosomal RNA and from uracil-32 in the anticodon stem and loop of transfer RNAs.</text>
</comment>
<evidence type="ECO:0000256" key="7">
    <source>
        <dbReference type="ARBA" id="ARBA00037305"/>
    </source>
</evidence>
<evidence type="ECO:0000256" key="15">
    <source>
        <dbReference type="ARBA" id="ARBA00043143"/>
    </source>
</evidence>
<evidence type="ECO:0000256" key="11">
    <source>
        <dbReference type="ARBA" id="ARBA00041266"/>
    </source>
</evidence>
<dbReference type="Pfam" id="PF00849">
    <property type="entry name" value="PseudoU_synth_2"/>
    <property type="match status" value="1"/>
</dbReference>
<keyword evidence="4 17" id="KW-0413">Isomerase</keyword>
<dbReference type="InterPro" id="IPR006145">
    <property type="entry name" value="PsdUridine_synth_RsuA/RluA"/>
</dbReference>
<dbReference type="CDD" id="cd02869">
    <property type="entry name" value="PseudoU_synth_RluA_like"/>
    <property type="match status" value="1"/>
</dbReference>
<evidence type="ECO:0000256" key="12">
    <source>
        <dbReference type="ARBA" id="ARBA00042372"/>
    </source>
</evidence>
<dbReference type="GO" id="GO:0000455">
    <property type="term" value="P:enzyme-directed rRNA pseudouridine synthesis"/>
    <property type="evidence" value="ECO:0007669"/>
    <property type="project" value="TreeGrafter"/>
</dbReference>
<sequence length="219" mass="23951">MTPDGIAVVYADDALVVVDKPAGLLAVPGRGADKADCVVSRLQRHMGPVYVVHRLDMDTSGLMVLARTPAAQRALSIAFAERRIEKRYIAVVAGVPLPPATADGWCDIRLPLIVDWPRRPRSKVDFRHGKPSHTRWRVLGHERRGTVWATRLALEPITGRSHQLRVHLAATGHTILGDPLYAAPPLRAAAPRLLLHAARLAFPHPASGAWFVQACLPPF</sequence>
<dbReference type="PROSITE" id="PS01129">
    <property type="entry name" value="PSI_RLU"/>
    <property type="match status" value="1"/>
</dbReference>
<dbReference type="EMBL" id="VJOM01000029">
    <property type="protein sequence ID" value="TSE29814.1"/>
    <property type="molecule type" value="Genomic_DNA"/>
</dbReference>
<reference evidence="17 18" key="1">
    <citation type="submission" date="2019-07" db="EMBL/GenBank/DDBJ databases">
        <title>Tepidimonas taiwanensis I1-1 draft genome.</title>
        <authorList>
            <person name="Da Costa M.S."/>
            <person name="Froufe H.J.C."/>
            <person name="Egas C."/>
            <person name="Albuquerque L."/>
        </authorList>
    </citation>
    <scope>NUCLEOTIDE SEQUENCE [LARGE SCALE GENOMIC DNA]</scope>
    <source>
        <strain evidence="17 18">I1-1</strain>
    </source>
</reference>
<evidence type="ECO:0000259" key="16">
    <source>
        <dbReference type="Pfam" id="PF00849"/>
    </source>
</evidence>
<dbReference type="EC" id="5.4.99.28" evidence="8"/>
<evidence type="ECO:0000256" key="13">
    <source>
        <dbReference type="ARBA" id="ARBA00042844"/>
    </source>
</evidence>
<dbReference type="GO" id="GO:0003723">
    <property type="term" value="F:RNA binding"/>
    <property type="evidence" value="ECO:0007669"/>
    <property type="project" value="InterPro"/>
</dbReference>
<dbReference type="EC" id="5.4.99.29" evidence="9"/>
<gene>
    <name evidence="17" type="primary">rluA_1</name>
    <name evidence="17" type="ORF">Ttaiw_02147</name>
</gene>
<dbReference type="GO" id="GO:0160151">
    <property type="term" value="F:tRNA pseudouridine(32) synthase activity"/>
    <property type="evidence" value="ECO:0007669"/>
    <property type="project" value="UniProtKB-EC"/>
</dbReference>
<proteinExistence type="inferred from homology"/>
<dbReference type="InterPro" id="IPR020103">
    <property type="entry name" value="PsdUridine_synth_cat_dom_sf"/>
</dbReference>
<dbReference type="InterPro" id="IPR006224">
    <property type="entry name" value="PsdUridine_synth_RluA-like_CS"/>
</dbReference>
<organism evidence="17 18">
    <name type="scientific">Tepidimonas taiwanensis</name>
    <dbReference type="NCBI Taxonomy" id="307486"/>
    <lineage>
        <taxon>Bacteria</taxon>
        <taxon>Pseudomonadati</taxon>
        <taxon>Pseudomonadota</taxon>
        <taxon>Betaproteobacteria</taxon>
        <taxon>Burkholderiales</taxon>
        <taxon>Tepidimonas</taxon>
    </lineage>
</organism>
<comment type="similarity">
    <text evidence="1">Belongs to the pseudouridine synthase RluA family.</text>
</comment>
<dbReference type="GO" id="GO:0160142">
    <property type="term" value="F:23S rRNA pseudouridine(746) synthase activity"/>
    <property type="evidence" value="ECO:0007669"/>
    <property type="project" value="UniProtKB-EC"/>
</dbReference>
<dbReference type="Proteomes" id="UP000317763">
    <property type="component" value="Unassembled WGS sequence"/>
</dbReference>
<dbReference type="PANTHER" id="PTHR21600:SF91">
    <property type="entry name" value="DUAL-SPECIFICITY RNA PSEUDOURIDINE SYNTHASE RLUA"/>
    <property type="match status" value="1"/>
</dbReference>
<dbReference type="STRING" id="307486.GCA_000807215_02495"/>
<evidence type="ECO:0000256" key="10">
    <source>
        <dbReference type="ARBA" id="ARBA00039988"/>
    </source>
</evidence>
<protein>
    <recommendedName>
        <fullName evidence="10">Dual-specificity RNA pseudouridine synthase RluA</fullName>
        <ecNumber evidence="8">5.4.99.28</ecNumber>
        <ecNumber evidence="9">5.4.99.29</ecNumber>
    </recommendedName>
    <alternativeName>
        <fullName evidence="11">23S rRNA pseudouridine(746) synthase</fullName>
    </alternativeName>
    <alternativeName>
        <fullName evidence="14">Ribosomal large subunit pseudouridine synthase A</fullName>
    </alternativeName>
    <alternativeName>
        <fullName evidence="13">rRNA pseudouridylate synthase A</fullName>
    </alternativeName>
    <alternativeName>
        <fullName evidence="15">rRNA-uridine isomerase A</fullName>
    </alternativeName>
    <alternativeName>
        <fullName evidence="12">tRNA pseudouridine(32) synthase</fullName>
    </alternativeName>
</protein>
<dbReference type="InterPro" id="IPR050188">
    <property type="entry name" value="RluA_PseudoU_synthase"/>
</dbReference>
<keyword evidence="18" id="KW-1185">Reference proteome</keyword>
<evidence type="ECO:0000256" key="1">
    <source>
        <dbReference type="ARBA" id="ARBA00010876"/>
    </source>
</evidence>
<evidence type="ECO:0000256" key="3">
    <source>
        <dbReference type="ARBA" id="ARBA00022694"/>
    </source>
</evidence>
<evidence type="ECO:0000313" key="17">
    <source>
        <dbReference type="EMBL" id="TSE29814.1"/>
    </source>
</evidence>
<evidence type="ECO:0000256" key="6">
    <source>
        <dbReference type="ARBA" id="ARBA00036916"/>
    </source>
</evidence>
<keyword evidence="2" id="KW-0698">rRNA processing</keyword>
<accession>A0A554X1W3</accession>